<keyword evidence="1" id="KW-1133">Transmembrane helix</keyword>
<feature type="transmembrane region" description="Helical" evidence="1">
    <location>
        <begin position="6"/>
        <end position="25"/>
    </location>
</feature>
<dbReference type="RefSeq" id="YP_009812611.1">
    <property type="nucleotide sequence ID" value="NC_048068.1"/>
</dbReference>
<name>A0A385UGI6_9CAUD</name>
<reference evidence="2 3" key="1">
    <citation type="submission" date="2018-08" db="EMBL/GenBank/DDBJ databases">
        <authorList>
            <person name="Miller G.E."/>
            <person name="Abrahams R."/>
            <person name="Bazan D.C."/>
            <person name="Beglau B.C."/>
            <person name="Blaylock E.C."/>
            <person name="Choi J.D."/>
            <person name="Grewal S.K."/>
            <person name="Hernandez E.V."/>
            <person name="Kim D.J."/>
            <person name="Kim K."/>
            <person name="Lee Y."/>
            <person name="Linde M.K."/>
            <person name="Lopez M.B."/>
            <person name="Pangalila E."/>
            <person name="Parker M.A."/>
            <person name="Specht R.C."/>
            <person name="Teng M.C."/>
            <person name="Toledo B."/>
            <person name="Tran S."/>
            <person name="Yu H."/>
            <person name="Kalaj N."/>
            <person name="Muthiah A.S."/>
            <person name="Dean N.S."/>
            <person name="Diaz A."/>
            <person name="Garlena R.A."/>
            <person name="Russell D.A."/>
            <person name="Pope W.H."/>
            <person name="Jacobs-Sera D."/>
            <person name="Hatfull G.F."/>
        </authorList>
    </citation>
    <scope>NUCLEOTIDE SEQUENCE [LARGE SCALE GENOMIC DNA]</scope>
</reference>
<organism evidence="2 3">
    <name type="scientific">Microbacterium phage OneinaGillian</name>
    <dbReference type="NCBI Taxonomy" id="2301604"/>
    <lineage>
        <taxon>Viruses</taxon>
        <taxon>Duplodnaviria</taxon>
        <taxon>Heunggongvirae</taxon>
        <taxon>Uroviricota</taxon>
        <taxon>Caudoviricetes</taxon>
        <taxon>Gillianvirus</taxon>
        <taxon>Gillianvirus oneinagillian</taxon>
    </lineage>
</organism>
<gene>
    <name evidence="2" type="primary">5</name>
    <name evidence="2" type="ORF">SEA_ONEIAGILLIAN_5</name>
</gene>
<proteinExistence type="predicted"/>
<keyword evidence="1" id="KW-0472">Membrane</keyword>
<evidence type="ECO:0000313" key="3">
    <source>
        <dbReference type="Proteomes" id="UP000279330"/>
    </source>
</evidence>
<protein>
    <submittedName>
        <fullName evidence="2">Uncharacterized protein</fullName>
    </submittedName>
</protein>
<keyword evidence="1" id="KW-0812">Transmembrane</keyword>
<evidence type="ECO:0000313" key="2">
    <source>
        <dbReference type="EMBL" id="AYB70115.1"/>
    </source>
</evidence>
<sequence length="31" mass="3468">MDNVDPVSIAALIVAMSSLTLTLVWRWGDHR</sequence>
<dbReference type="KEGG" id="vg:55003680"/>
<evidence type="ECO:0000256" key="1">
    <source>
        <dbReference type="SAM" id="Phobius"/>
    </source>
</evidence>
<dbReference type="GeneID" id="55003680"/>
<keyword evidence="3" id="KW-1185">Reference proteome</keyword>
<dbReference type="Proteomes" id="UP000279330">
    <property type="component" value="Segment"/>
</dbReference>
<accession>A0A385UGI6</accession>
<dbReference type="EMBL" id="MH727556">
    <property type="protein sequence ID" value="AYB70115.1"/>
    <property type="molecule type" value="Genomic_DNA"/>
</dbReference>